<dbReference type="RefSeq" id="WP_163669102.1">
    <property type="nucleotide sequence ID" value="NZ_QXHD01000004.1"/>
</dbReference>
<protein>
    <submittedName>
        <fullName evidence="1">Uncharacterized protein</fullName>
    </submittedName>
</protein>
<proteinExistence type="predicted"/>
<keyword evidence="2" id="KW-1185">Reference proteome</keyword>
<organism evidence="1 2">
    <name type="scientific">Adonisia turfae CCMR0081</name>
    <dbReference type="NCBI Taxonomy" id="2292702"/>
    <lineage>
        <taxon>Bacteria</taxon>
        <taxon>Bacillati</taxon>
        <taxon>Cyanobacteriota</taxon>
        <taxon>Adonisia</taxon>
        <taxon>Adonisia turfae</taxon>
    </lineage>
</organism>
<gene>
    <name evidence="1" type="ORF">DXZ20_28840</name>
</gene>
<reference evidence="1 2" key="1">
    <citation type="journal article" date="2020" name="Microb. Ecol.">
        <title>Ecogenomics of the Marine Benthic Filamentous Cyanobacterium Adonisia.</title>
        <authorList>
            <person name="Walter J.M."/>
            <person name="Coutinho F.H."/>
            <person name="Leomil L."/>
            <person name="Hargreaves P.I."/>
            <person name="Campeao M.E."/>
            <person name="Vieira V.V."/>
            <person name="Silva B.S."/>
            <person name="Fistarol G.O."/>
            <person name="Salomon P.S."/>
            <person name="Sawabe T."/>
            <person name="Mino S."/>
            <person name="Hosokawa M."/>
            <person name="Miyashita H."/>
            <person name="Maruyama F."/>
            <person name="van Verk M.C."/>
            <person name="Dutilh B.E."/>
            <person name="Thompson C.C."/>
            <person name="Thompson F.L."/>
        </authorList>
    </citation>
    <scope>NUCLEOTIDE SEQUENCE [LARGE SCALE GENOMIC DNA]</scope>
    <source>
        <strain evidence="1 2">CCMR0081</strain>
    </source>
</reference>
<dbReference type="EMBL" id="QXHD01000004">
    <property type="protein sequence ID" value="NEZ59579.1"/>
    <property type="molecule type" value="Genomic_DNA"/>
</dbReference>
<name>A0A6M0RTT5_9CYAN</name>
<accession>A0A6M0RTT5</accession>
<evidence type="ECO:0000313" key="1">
    <source>
        <dbReference type="EMBL" id="NEZ59579.1"/>
    </source>
</evidence>
<dbReference type="Proteomes" id="UP000481033">
    <property type="component" value="Unassembled WGS sequence"/>
</dbReference>
<dbReference type="AlphaFoldDB" id="A0A6M0RTT5"/>
<comment type="caution">
    <text evidence="1">The sequence shown here is derived from an EMBL/GenBank/DDBJ whole genome shotgun (WGS) entry which is preliminary data.</text>
</comment>
<sequence>MLILDSINFTDDFPLIFNAALPFALTTYKDRDLNCLSAVLRDRYPETFESLEAAEKFVNEQHW</sequence>
<evidence type="ECO:0000313" key="2">
    <source>
        <dbReference type="Proteomes" id="UP000481033"/>
    </source>
</evidence>